<name>A0AA35MJY1_9HYPO</name>
<dbReference type="Pfam" id="PF00067">
    <property type="entry name" value="p450"/>
    <property type="match status" value="1"/>
</dbReference>
<comment type="similarity">
    <text evidence="2 6">Belongs to the cytochrome P450 family.</text>
</comment>
<evidence type="ECO:0000256" key="3">
    <source>
        <dbReference type="ARBA" id="ARBA00022617"/>
    </source>
</evidence>
<keyword evidence="6" id="KW-0503">Monooxygenase</keyword>
<evidence type="ECO:0000256" key="2">
    <source>
        <dbReference type="ARBA" id="ARBA00010617"/>
    </source>
</evidence>
<protein>
    <recommendedName>
        <fullName evidence="9">Cytochrome P450</fullName>
    </recommendedName>
</protein>
<keyword evidence="3 6" id="KW-0349">Heme</keyword>
<dbReference type="InterPro" id="IPR050121">
    <property type="entry name" value="Cytochrome_P450_monoxygenase"/>
</dbReference>
<keyword evidence="5 6" id="KW-0408">Iron</keyword>
<comment type="cofactor">
    <cofactor evidence="1">
        <name>heme</name>
        <dbReference type="ChEBI" id="CHEBI:30413"/>
    </cofactor>
</comment>
<dbReference type="EMBL" id="CABFNP030001292">
    <property type="protein sequence ID" value="CAI6097521.1"/>
    <property type="molecule type" value="Genomic_DNA"/>
</dbReference>
<dbReference type="InterPro" id="IPR001128">
    <property type="entry name" value="Cyt_P450"/>
</dbReference>
<evidence type="ECO:0000313" key="8">
    <source>
        <dbReference type="Proteomes" id="UP001160390"/>
    </source>
</evidence>
<evidence type="ECO:0000313" key="7">
    <source>
        <dbReference type="EMBL" id="CAI6097521.1"/>
    </source>
</evidence>
<organism evidence="7 8">
    <name type="scientific">Clonostachys chloroleuca</name>
    <dbReference type="NCBI Taxonomy" id="1926264"/>
    <lineage>
        <taxon>Eukaryota</taxon>
        <taxon>Fungi</taxon>
        <taxon>Dikarya</taxon>
        <taxon>Ascomycota</taxon>
        <taxon>Pezizomycotina</taxon>
        <taxon>Sordariomycetes</taxon>
        <taxon>Hypocreomycetidae</taxon>
        <taxon>Hypocreales</taxon>
        <taxon>Bionectriaceae</taxon>
        <taxon>Clonostachys</taxon>
    </lineage>
</organism>
<comment type="caution">
    <text evidence="7">The sequence shown here is derived from an EMBL/GenBank/DDBJ whole genome shotgun (WGS) entry which is preliminary data.</text>
</comment>
<dbReference type="GO" id="GO:0016705">
    <property type="term" value="F:oxidoreductase activity, acting on paired donors, with incorporation or reduction of molecular oxygen"/>
    <property type="evidence" value="ECO:0007669"/>
    <property type="project" value="InterPro"/>
</dbReference>
<dbReference type="Proteomes" id="UP001160390">
    <property type="component" value="Unassembled WGS sequence"/>
</dbReference>
<accession>A0AA35MJY1</accession>
<sequence length="197" mass="22279">MAAEGRISDPITFQEAQSMPYLQAEQSYQEWSLKEGRGSEGLIFQKGQVNQHLSTFYRPLFSTPAVLSLFSHLSPTGAGKELFGLTMAEQTHVGANSWVLHYDKDGFGQDADVYRPERWLQPEADGEAQNGTMFTFGGGSRACIGKNIGLLEVNKVLPQFVRKFNLVLNDKTTMETYCSWFVYPTFHVRIQRREVVE</sequence>
<dbReference type="InterPro" id="IPR036396">
    <property type="entry name" value="Cyt_P450_sf"/>
</dbReference>
<proteinExistence type="inferred from homology"/>
<evidence type="ECO:0000256" key="1">
    <source>
        <dbReference type="ARBA" id="ARBA00001971"/>
    </source>
</evidence>
<keyword evidence="8" id="KW-1185">Reference proteome</keyword>
<dbReference type="AlphaFoldDB" id="A0AA35MJY1"/>
<dbReference type="Gene3D" id="1.10.630.10">
    <property type="entry name" value="Cytochrome P450"/>
    <property type="match status" value="1"/>
</dbReference>
<dbReference type="PANTHER" id="PTHR24305:SF166">
    <property type="entry name" value="CYTOCHROME P450 12A4, MITOCHONDRIAL-RELATED"/>
    <property type="match status" value="1"/>
</dbReference>
<dbReference type="InterPro" id="IPR017972">
    <property type="entry name" value="Cyt_P450_CS"/>
</dbReference>
<dbReference type="GO" id="GO:0005506">
    <property type="term" value="F:iron ion binding"/>
    <property type="evidence" value="ECO:0007669"/>
    <property type="project" value="InterPro"/>
</dbReference>
<evidence type="ECO:0000256" key="5">
    <source>
        <dbReference type="ARBA" id="ARBA00023004"/>
    </source>
</evidence>
<keyword evidence="4 6" id="KW-0479">Metal-binding</keyword>
<evidence type="ECO:0000256" key="4">
    <source>
        <dbReference type="ARBA" id="ARBA00022723"/>
    </source>
</evidence>
<gene>
    <name evidence="7" type="ORF">CCHLO57077_00008734</name>
</gene>
<reference evidence="7" key="1">
    <citation type="submission" date="2023-01" db="EMBL/GenBank/DDBJ databases">
        <authorList>
            <person name="Piombo E."/>
        </authorList>
    </citation>
    <scope>NUCLEOTIDE SEQUENCE</scope>
</reference>
<dbReference type="SUPFAM" id="SSF48264">
    <property type="entry name" value="Cytochrome P450"/>
    <property type="match status" value="1"/>
</dbReference>
<keyword evidence="6" id="KW-0560">Oxidoreductase</keyword>
<dbReference type="PANTHER" id="PTHR24305">
    <property type="entry name" value="CYTOCHROME P450"/>
    <property type="match status" value="1"/>
</dbReference>
<evidence type="ECO:0000256" key="6">
    <source>
        <dbReference type="RuleBase" id="RU000461"/>
    </source>
</evidence>
<dbReference type="GO" id="GO:0004497">
    <property type="term" value="F:monooxygenase activity"/>
    <property type="evidence" value="ECO:0007669"/>
    <property type="project" value="UniProtKB-KW"/>
</dbReference>
<dbReference type="GO" id="GO:0020037">
    <property type="term" value="F:heme binding"/>
    <property type="evidence" value="ECO:0007669"/>
    <property type="project" value="InterPro"/>
</dbReference>
<dbReference type="PROSITE" id="PS00086">
    <property type="entry name" value="CYTOCHROME_P450"/>
    <property type="match status" value="1"/>
</dbReference>
<evidence type="ECO:0008006" key="9">
    <source>
        <dbReference type="Google" id="ProtNLM"/>
    </source>
</evidence>